<name>A0ABS0B4I8_9GAMM</name>
<keyword evidence="1" id="KW-0808">Transferase</keyword>
<dbReference type="Proteomes" id="UP001429984">
    <property type="component" value="Unassembled WGS sequence"/>
</dbReference>
<reference evidence="2 3" key="1">
    <citation type="submission" date="2020-11" db="EMBL/GenBank/DDBJ databases">
        <title>Draft Genome Sequence and Secondary Metabolite Biosynthetic Potential of the Lysobacter niastensis Type strain DSM 18481.</title>
        <authorList>
            <person name="Turrini P."/>
            <person name="Artuso I."/>
            <person name="Tescari M."/>
            <person name="Lugli G.A."/>
            <person name="Frangipani E."/>
            <person name="Ventura M."/>
            <person name="Visca P."/>
        </authorList>
    </citation>
    <scope>NUCLEOTIDE SEQUENCE [LARGE SCALE GENOMIC DNA]</scope>
    <source>
        <strain evidence="2 3">DSM 18481</strain>
    </source>
</reference>
<keyword evidence="3" id="KW-1185">Reference proteome</keyword>
<dbReference type="SUPFAM" id="SSF48452">
    <property type="entry name" value="TPR-like"/>
    <property type="match status" value="1"/>
</dbReference>
<dbReference type="PANTHER" id="PTHR12788:SF10">
    <property type="entry name" value="PROTEIN-TYROSINE SULFOTRANSFERASE"/>
    <property type="match status" value="1"/>
</dbReference>
<gene>
    <name evidence="2" type="ORF">IU514_04780</name>
</gene>
<dbReference type="RefSeq" id="WP_194930004.1">
    <property type="nucleotide sequence ID" value="NZ_JADLZT010000002.1"/>
</dbReference>
<dbReference type="Gene3D" id="3.40.50.300">
    <property type="entry name" value="P-loop containing nucleotide triphosphate hydrolases"/>
    <property type="match status" value="1"/>
</dbReference>
<protein>
    <submittedName>
        <fullName evidence="2">Sulfotransferase</fullName>
    </submittedName>
</protein>
<dbReference type="InterPro" id="IPR011990">
    <property type="entry name" value="TPR-like_helical_dom_sf"/>
</dbReference>
<evidence type="ECO:0000256" key="1">
    <source>
        <dbReference type="ARBA" id="ARBA00022679"/>
    </source>
</evidence>
<dbReference type="SUPFAM" id="SSF52540">
    <property type="entry name" value="P-loop containing nucleoside triphosphate hydrolases"/>
    <property type="match status" value="1"/>
</dbReference>
<sequence>MTLPTSGADAWQRAQAAIARRDMVAARGELESVLRADPAQVQARVLLAGVILAGDRLRDAATHLLHAARHLPDDAATVCRVAQALMRVGESLATRDCLRHPAVARCRDGSILATLAHVHQMLGEHPESLAMMDRARECGFDNADFRYFRSIQLQFNGRMQESEEELESCLRLGPTYGRASLTLARLRRQTPERNHLDTIRAQLAKVPRGTEDHAAFEFALYKELEDLGDFGAAWPALQRANAIMHARLKHEPIRETRLYDALIAACDADMLRPMDAVHEGPMPIFIVGLPRSGTTVLDRILGNHSQVVSAGELSDFAHQLRWAADRPGRSMLDESLVSRLGELDFAEIGRRYLVQTQWRAGGHRYYVDKLPANLQAAGLIAKALPQAKILHLSRDPMDVCFSNYRALFGDAYPYSYSLDTLAEHHRNYRRLVDHWHAAMPGRILDVDYQTLVADPEAMARKVFEFCDLAFEPDCVDLSRNAAPVATLSSPQVREGIHQRGLAEWKRYDAQLQPLLQALQAD</sequence>
<dbReference type="PANTHER" id="PTHR12788">
    <property type="entry name" value="PROTEIN-TYROSINE SULFOTRANSFERASE 2"/>
    <property type="match status" value="1"/>
</dbReference>
<dbReference type="Gene3D" id="1.25.40.10">
    <property type="entry name" value="Tetratricopeptide repeat domain"/>
    <property type="match status" value="1"/>
</dbReference>
<accession>A0ABS0B4I8</accession>
<evidence type="ECO:0000313" key="3">
    <source>
        <dbReference type="Proteomes" id="UP001429984"/>
    </source>
</evidence>
<dbReference type="InterPro" id="IPR027417">
    <property type="entry name" value="P-loop_NTPase"/>
</dbReference>
<dbReference type="InterPro" id="IPR026634">
    <property type="entry name" value="TPST-like"/>
</dbReference>
<comment type="caution">
    <text evidence="2">The sequence shown here is derived from an EMBL/GenBank/DDBJ whole genome shotgun (WGS) entry which is preliminary data.</text>
</comment>
<organism evidence="2 3">
    <name type="scientific">Lysobacter niastensis</name>
    <dbReference type="NCBI Taxonomy" id="380629"/>
    <lineage>
        <taxon>Bacteria</taxon>
        <taxon>Pseudomonadati</taxon>
        <taxon>Pseudomonadota</taxon>
        <taxon>Gammaproteobacteria</taxon>
        <taxon>Lysobacterales</taxon>
        <taxon>Lysobacteraceae</taxon>
        <taxon>Lysobacter</taxon>
    </lineage>
</organism>
<dbReference type="Pfam" id="PF13469">
    <property type="entry name" value="Sulfotransfer_3"/>
    <property type="match status" value="1"/>
</dbReference>
<proteinExistence type="predicted"/>
<dbReference type="EMBL" id="JADLZT010000002">
    <property type="protein sequence ID" value="MBF6023342.1"/>
    <property type="molecule type" value="Genomic_DNA"/>
</dbReference>
<evidence type="ECO:0000313" key="2">
    <source>
        <dbReference type="EMBL" id="MBF6023342.1"/>
    </source>
</evidence>